<evidence type="ECO:0000256" key="2">
    <source>
        <dbReference type="ARBA" id="ARBA00008554"/>
    </source>
</evidence>
<sequence>MSALGLSFAKQIKASRTFGPFITKLAHRYANLTGHRAHGLRYDDILIEESAAVQKALGRLSEREAYDRAYRLRVASMCAIAHQELPKAEQVKPEEDVRYLKPLVEEVEAEEAERCAFDHATRA</sequence>
<comment type="similarity">
    <text evidence="2">Belongs to the UQCRB/QCR7 family.</text>
</comment>
<dbReference type="Pfam" id="PF02271">
    <property type="entry name" value="UCR_14kD"/>
    <property type="match status" value="1"/>
</dbReference>
<keyword evidence="8" id="KW-0472">Membrane</keyword>
<protein>
    <recommendedName>
        <fullName evidence="9">Complex III subunit 7</fullName>
    </recommendedName>
</protein>
<keyword evidence="4" id="KW-0679">Respiratory chain</keyword>
<dbReference type="Gene3D" id="1.10.1090.10">
    <property type="entry name" value="Cytochrome b-c1 complex subunit 7"/>
    <property type="match status" value="1"/>
</dbReference>
<dbReference type="AlphaFoldDB" id="A0A2T0A7X4"/>
<evidence type="ECO:0000256" key="4">
    <source>
        <dbReference type="ARBA" id="ARBA00022660"/>
    </source>
</evidence>
<proteinExistence type="inferred from homology"/>
<dbReference type="GO" id="GO:0005743">
    <property type="term" value="C:mitochondrial inner membrane"/>
    <property type="evidence" value="ECO:0007669"/>
    <property type="project" value="UniProtKB-SubCell"/>
</dbReference>
<evidence type="ECO:0000256" key="5">
    <source>
        <dbReference type="ARBA" id="ARBA00022792"/>
    </source>
</evidence>
<comment type="caution">
    <text evidence="10">The sequence shown here is derived from an EMBL/GenBank/DDBJ whole genome shotgun (WGS) entry which is preliminary data.</text>
</comment>
<comment type="subcellular location">
    <subcellularLocation>
        <location evidence="1">Mitochondrion inner membrane</location>
        <topology evidence="1">Peripheral membrane protein</topology>
        <orientation evidence="1">Matrix side</orientation>
    </subcellularLocation>
</comment>
<evidence type="ECO:0000256" key="6">
    <source>
        <dbReference type="ARBA" id="ARBA00022982"/>
    </source>
</evidence>
<gene>
    <name evidence="10" type="ORF">AAT19DRAFT_15681</name>
</gene>
<dbReference type="InterPro" id="IPR003197">
    <property type="entry name" value="QCR7"/>
</dbReference>
<dbReference type="Proteomes" id="UP000239560">
    <property type="component" value="Unassembled WGS sequence"/>
</dbReference>
<evidence type="ECO:0000313" key="10">
    <source>
        <dbReference type="EMBL" id="PRQ74114.1"/>
    </source>
</evidence>
<organism evidence="10 11">
    <name type="scientific">Rhodotorula toruloides</name>
    <name type="common">Yeast</name>
    <name type="synonym">Rhodosporidium toruloides</name>
    <dbReference type="NCBI Taxonomy" id="5286"/>
    <lineage>
        <taxon>Eukaryota</taxon>
        <taxon>Fungi</taxon>
        <taxon>Dikarya</taxon>
        <taxon>Basidiomycota</taxon>
        <taxon>Pucciniomycotina</taxon>
        <taxon>Microbotryomycetes</taxon>
        <taxon>Sporidiobolales</taxon>
        <taxon>Sporidiobolaceae</taxon>
        <taxon>Rhodotorula</taxon>
    </lineage>
</organism>
<evidence type="ECO:0000313" key="11">
    <source>
        <dbReference type="Proteomes" id="UP000239560"/>
    </source>
</evidence>
<reference evidence="10 11" key="1">
    <citation type="journal article" date="2018" name="Elife">
        <title>Functional genomics of lipid metabolism in the oleaginous yeast Rhodosporidium toruloides.</title>
        <authorList>
            <person name="Coradetti S.T."/>
            <person name="Pinel D."/>
            <person name="Geiselman G."/>
            <person name="Ito M."/>
            <person name="Mondo S."/>
            <person name="Reilly M.C."/>
            <person name="Cheng Y.F."/>
            <person name="Bauer S."/>
            <person name="Grigoriev I."/>
            <person name="Gladden J.M."/>
            <person name="Simmons B.A."/>
            <person name="Brem R."/>
            <person name="Arkin A.P."/>
            <person name="Skerker J.M."/>
        </authorList>
    </citation>
    <scope>NUCLEOTIDE SEQUENCE [LARGE SCALE GENOMIC DNA]</scope>
    <source>
        <strain evidence="10 11">NBRC 0880</strain>
    </source>
</reference>
<dbReference type="SUPFAM" id="SSF81524">
    <property type="entry name" value="14 kDa protein of cytochrome bc1 complex (Ubiquinol-cytochrome c reductase)"/>
    <property type="match status" value="1"/>
</dbReference>
<evidence type="ECO:0000256" key="1">
    <source>
        <dbReference type="ARBA" id="ARBA00004443"/>
    </source>
</evidence>
<dbReference type="GO" id="GO:0045275">
    <property type="term" value="C:respiratory chain complex III"/>
    <property type="evidence" value="ECO:0007669"/>
    <property type="project" value="InterPro"/>
</dbReference>
<dbReference type="OrthoDB" id="425749at2759"/>
<dbReference type="PANTHER" id="PTHR12022">
    <property type="entry name" value="UBIQUINOL-CYTOCHROME C REDUCTASE COMPLEX 14 KD PROTEIN"/>
    <property type="match status" value="1"/>
</dbReference>
<dbReference type="EMBL" id="LCTV02000007">
    <property type="protein sequence ID" value="PRQ74114.1"/>
    <property type="molecule type" value="Genomic_DNA"/>
</dbReference>
<keyword evidence="3" id="KW-0813">Transport</keyword>
<keyword evidence="7" id="KW-0496">Mitochondrion</keyword>
<dbReference type="FunFam" id="1.10.1090.10:FF:000001">
    <property type="entry name" value="Cytochrome b-c1 complex subunit 7"/>
    <property type="match status" value="1"/>
</dbReference>
<evidence type="ECO:0000256" key="8">
    <source>
        <dbReference type="ARBA" id="ARBA00023136"/>
    </source>
</evidence>
<evidence type="ECO:0000256" key="3">
    <source>
        <dbReference type="ARBA" id="ARBA00022448"/>
    </source>
</evidence>
<name>A0A2T0A7X4_RHOTO</name>
<accession>A0A2T0A7X4</accession>
<keyword evidence="5" id="KW-0999">Mitochondrion inner membrane</keyword>
<dbReference type="PANTHER" id="PTHR12022:SF0">
    <property type="entry name" value="CYTOCHROME B-C1 COMPLEX SUBUNIT 7"/>
    <property type="match status" value="1"/>
</dbReference>
<evidence type="ECO:0000256" key="7">
    <source>
        <dbReference type="ARBA" id="ARBA00023128"/>
    </source>
</evidence>
<keyword evidence="6" id="KW-0249">Electron transport</keyword>
<dbReference type="GO" id="GO:0006122">
    <property type="term" value="P:mitochondrial electron transport, ubiquinol to cytochrome c"/>
    <property type="evidence" value="ECO:0007669"/>
    <property type="project" value="InterPro"/>
</dbReference>
<dbReference type="InterPro" id="IPR036544">
    <property type="entry name" value="QCR7_sf"/>
</dbReference>
<evidence type="ECO:0000256" key="9">
    <source>
        <dbReference type="ARBA" id="ARBA00031684"/>
    </source>
</evidence>